<organism evidence="3 4">
    <name type="scientific">Podospora pseudocomata</name>
    <dbReference type="NCBI Taxonomy" id="2093779"/>
    <lineage>
        <taxon>Eukaryota</taxon>
        <taxon>Fungi</taxon>
        <taxon>Dikarya</taxon>
        <taxon>Ascomycota</taxon>
        <taxon>Pezizomycotina</taxon>
        <taxon>Sordariomycetes</taxon>
        <taxon>Sordariomycetidae</taxon>
        <taxon>Sordariales</taxon>
        <taxon>Podosporaceae</taxon>
        <taxon>Podospora</taxon>
    </lineage>
</organism>
<reference evidence="3 4" key="1">
    <citation type="journal article" date="2023" name="bioRxiv">
        <title>High-quality genome assemblies of four members of thePodospora anserinaspecies complex.</title>
        <authorList>
            <person name="Ament-Velasquez S.L."/>
            <person name="Vogan A.A."/>
            <person name="Wallerman O."/>
            <person name="Hartmann F."/>
            <person name="Gautier V."/>
            <person name="Silar P."/>
            <person name="Giraud T."/>
            <person name="Johannesson H."/>
        </authorList>
    </citation>
    <scope>NUCLEOTIDE SEQUENCE [LARGE SCALE GENOMIC DNA]</scope>
    <source>
        <strain evidence="3 4">CBS 415.72m</strain>
    </source>
</reference>
<proteinExistence type="predicted"/>
<sequence length="219" mass="24258">MMSIETLDFAGQATDLVLEVGPKAVLLRVQAELLEKHSPVFKKMFLPDQTDSITFDGSGTRHISLPEDNPALFRALFYAIHGQFANVTALFTVLNFATILQTIALASKYGMVPVFNPWMGSLVLRIRRSLQLLDSSELLSCALILRFIGDIESLFLAIYILAHFASRDEEGRMILDSIQQPWSAEQYQTPATGYLQGIPIDAGLDLIGKTESEPILTPN</sequence>
<dbReference type="PROSITE" id="PS50097">
    <property type="entry name" value="BTB"/>
    <property type="match status" value="1"/>
</dbReference>
<comment type="caution">
    <text evidence="3">The sequence shown here is derived from an EMBL/GenBank/DDBJ whole genome shotgun (WGS) entry which is preliminary data.</text>
</comment>
<dbReference type="Gene3D" id="3.30.710.10">
    <property type="entry name" value="Potassium Channel Kv1.1, Chain A"/>
    <property type="match status" value="1"/>
</dbReference>
<dbReference type="InterPro" id="IPR011333">
    <property type="entry name" value="SKP1/BTB/POZ_sf"/>
</dbReference>
<dbReference type="GeneID" id="87903400"/>
<feature type="transmembrane region" description="Helical" evidence="1">
    <location>
        <begin position="84"/>
        <end position="103"/>
    </location>
</feature>
<keyword evidence="4" id="KW-1185">Reference proteome</keyword>
<evidence type="ECO:0000313" key="4">
    <source>
        <dbReference type="Proteomes" id="UP001323405"/>
    </source>
</evidence>
<evidence type="ECO:0000259" key="2">
    <source>
        <dbReference type="PROSITE" id="PS50097"/>
    </source>
</evidence>
<protein>
    <recommendedName>
        <fullName evidence="2">BTB domain-containing protein</fullName>
    </recommendedName>
</protein>
<dbReference type="InterPro" id="IPR000210">
    <property type="entry name" value="BTB/POZ_dom"/>
</dbReference>
<dbReference type="Pfam" id="PF00651">
    <property type="entry name" value="BTB"/>
    <property type="match status" value="1"/>
</dbReference>
<keyword evidence="1" id="KW-0472">Membrane</keyword>
<dbReference type="RefSeq" id="XP_062743778.1">
    <property type="nucleotide sequence ID" value="XM_062883724.1"/>
</dbReference>
<keyword evidence="1" id="KW-0812">Transmembrane</keyword>
<evidence type="ECO:0000313" key="3">
    <source>
        <dbReference type="EMBL" id="KAK4654803.1"/>
    </source>
</evidence>
<dbReference type="SUPFAM" id="SSF54695">
    <property type="entry name" value="POZ domain"/>
    <property type="match status" value="1"/>
</dbReference>
<dbReference type="EMBL" id="JAFFHA010000006">
    <property type="protein sequence ID" value="KAK4654803.1"/>
    <property type="molecule type" value="Genomic_DNA"/>
</dbReference>
<accession>A0ABR0GGF1</accession>
<evidence type="ECO:0000256" key="1">
    <source>
        <dbReference type="SAM" id="Phobius"/>
    </source>
</evidence>
<keyword evidence="1" id="KW-1133">Transmembrane helix</keyword>
<gene>
    <name evidence="3" type="ORF">QC762_0069380</name>
</gene>
<dbReference type="Proteomes" id="UP001323405">
    <property type="component" value="Unassembled WGS sequence"/>
</dbReference>
<name>A0ABR0GGF1_9PEZI</name>
<feature type="transmembrane region" description="Helical" evidence="1">
    <location>
        <begin position="138"/>
        <end position="162"/>
    </location>
</feature>
<feature type="domain" description="BTB" evidence="2">
    <location>
        <begin position="14"/>
        <end position="89"/>
    </location>
</feature>